<keyword evidence="2" id="KW-1133">Transmembrane helix</keyword>
<dbReference type="GO" id="GO:0006465">
    <property type="term" value="P:signal peptide processing"/>
    <property type="evidence" value="ECO:0007669"/>
    <property type="project" value="TreeGrafter"/>
</dbReference>
<keyword evidence="2" id="KW-0472">Membrane</keyword>
<dbReference type="Proteomes" id="UP000662939">
    <property type="component" value="Chromosome"/>
</dbReference>
<accession>A0A895XVP9</accession>
<dbReference type="InterPro" id="IPR000045">
    <property type="entry name" value="Prepilin_IV_endopep_pep"/>
</dbReference>
<evidence type="ECO:0000256" key="1">
    <source>
        <dbReference type="ARBA" id="ARBA00005801"/>
    </source>
</evidence>
<comment type="similarity">
    <text evidence="1">Belongs to the peptidase A24 family.</text>
</comment>
<reference evidence="4" key="1">
    <citation type="submission" date="2021-02" db="EMBL/GenBank/DDBJ databases">
        <title>Natronoglycomyces albus gen. nov., sp. nov, a haloalkaliphilic actinobacterium from a soda solonchak soil.</title>
        <authorList>
            <person name="Sorokin D.Y."/>
            <person name="Khijniak T.V."/>
            <person name="Zakharycheva A.P."/>
            <person name="Boueva O.V."/>
            <person name="Ariskina E.V."/>
            <person name="Hahnke R.L."/>
            <person name="Bunk B."/>
            <person name="Sproer C."/>
            <person name="Schumann P."/>
            <person name="Evtushenko L.I."/>
            <person name="Kublanov I.V."/>
        </authorList>
    </citation>
    <scope>NUCLEOTIDE SEQUENCE</scope>
    <source>
        <strain evidence="4">DSM 106290</strain>
    </source>
</reference>
<feature type="transmembrane region" description="Helical" evidence="2">
    <location>
        <begin position="155"/>
        <end position="177"/>
    </location>
</feature>
<name>A0A895XVP9_9ACTN</name>
<feature type="transmembrane region" description="Helical" evidence="2">
    <location>
        <begin position="80"/>
        <end position="102"/>
    </location>
</feature>
<evidence type="ECO:0000313" key="5">
    <source>
        <dbReference type="Proteomes" id="UP000662939"/>
    </source>
</evidence>
<dbReference type="AlphaFoldDB" id="A0A895XVP9"/>
<feature type="transmembrane region" description="Helical" evidence="2">
    <location>
        <begin position="31"/>
        <end position="49"/>
    </location>
</feature>
<evidence type="ECO:0000313" key="4">
    <source>
        <dbReference type="EMBL" id="QSB06606.1"/>
    </source>
</evidence>
<keyword evidence="2" id="KW-0812">Transmembrane</keyword>
<organism evidence="4 5">
    <name type="scientific">Natronoglycomyces albus</name>
    <dbReference type="NCBI Taxonomy" id="2811108"/>
    <lineage>
        <taxon>Bacteria</taxon>
        <taxon>Bacillati</taxon>
        <taxon>Actinomycetota</taxon>
        <taxon>Actinomycetes</taxon>
        <taxon>Glycomycetales</taxon>
        <taxon>Glycomycetaceae</taxon>
        <taxon>Natronoglycomyces</taxon>
    </lineage>
</organism>
<sequence>MATNRAPNAYALTALTCTAVLITVAQAINLWHAMALFLVIAVGVAAGWIDAYEHRLPDVLIVPTYPLVGALLLAGASPPVIVRAAVCAAAAWAIFSLAVLAGHMGFGDVKLAGLLAMVLGWGSWESAVVAFVAASVAGGLYAVTLFLRGRGAQRFAFGPALLLGGLTALVVVLVPAGENIGGLAGRKTEPSSSNIRPLHDAATTRVNRRGHSIADIVERGTGNDL</sequence>
<protein>
    <submittedName>
        <fullName evidence="4">Prepilin peptidase</fullName>
    </submittedName>
</protein>
<dbReference type="GO" id="GO:0005886">
    <property type="term" value="C:plasma membrane"/>
    <property type="evidence" value="ECO:0007669"/>
    <property type="project" value="TreeGrafter"/>
</dbReference>
<dbReference type="PANTHER" id="PTHR30487">
    <property type="entry name" value="TYPE 4 PREPILIN-LIKE PROTEINS LEADER PEPTIDE-PROCESSING ENZYME"/>
    <property type="match status" value="1"/>
</dbReference>
<evidence type="ECO:0000259" key="3">
    <source>
        <dbReference type="Pfam" id="PF01478"/>
    </source>
</evidence>
<dbReference type="Gene3D" id="1.20.120.1220">
    <property type="match status" value="1"/>
</dbReference>
<dbReference type="KEGG" id="nav:JQS30_06830"/>
<feature type="transmembrane region" description="Helical" evidence="2">
    <location>
        <begin position="114"/>
        <end position="143"/>
    </location>
</feature>
<dbReference type="Pfam" id="PF01478">
    <property type="entry name" value="Peptidase_A24"/>
    <property type="match status" value="1"/>
</dbReference>
<dbReference type="InterPro" id="IPR050882">
    <property type="entry name" value="Prepilin_peptidase/N-MTase"/>
</dbReference>
<feature type="domain" description="Prepilin type IV endopeptidase peptidase" evidence="3">
    <location>
        <begin position="38"/>
        <end position="143"/>
    </location>
</feature>
<feature type="transmembrane region" description="Helical" evidence="2">
    <location>
        <begin position="56"/>
        <end position="74"/>
    </location>
</feature>
<dbReference type="EMBL" id="CP070496">
    <property type="protein sequence ID" value="QSB06606.1"/>
    <property type="molecule type" value="Genomic_DNA"/>
</dbReference>
<proteinExistence type="inferred from homology"/>
<keyword evidence="5" id="KW-1185">Reference proteome</keyword>
<gene>
    <name evidence="4" type="ORF">JQS30_06830</name>
</gene>
<dbReference type="PANTHER" id="PTHR30487:SF0">
    <property type="entry name" value="PREPILIN LEADER PEPTIDASE_N-METHYLTRANSFERASE-RELATED"/>
    <property type="match status" value="1"/>
</dbReference>
<dbReference type="GO" id="GO:0004190">
    <property type="term" value="F:aspartic-type endopeptidase activity"/>
    <property type="evidence" value="ECO:0007669"/>
    <property type="project" value="InterPro"/>
</dbReference>
<evidence type="ECO:0000256" key="2">
    <source>
        <dbReference type="SAM" id="Phobius"/>
    </source>
</evidence>
<dbReference type="RefSeq" id="WP_213172617.1">
    <property type="nucleotide sequence ID" value="NZ_CP070496.1"/>
</dbReference>